<comment type="caution">
    <text evidence="6">The sequence shown here is derived from an EMBL/GenBank/DDBJ whole genome shotgun (WGS) entry which is preliminary data.</text>
</comment>
<evidence type="ECO:0000313" key="6">
    <source>
        <dbReference type="EMBL" id="MPN26169.1"/>
    </source>
</evidence>
<dbReference type="AlphaFoldDB" id="A0A645GK03"/>
<dbReference type="InterPro" id="IPR006260">
    <property type="entry name" value="TonB/TolA_C"/>
</dbReference>
<name>A0A645GK03_9ZZZZ</name>
<keyword evidence="2" id="KW-0812">Transmembrane</keyword>
<evidence type="ECO:0000256" key="2">
    <source>
        <dbReference type="ARBA" id="ARBA00022692"/>
    </source>
</evidence>
<dbReference type="Gene3D" id="3.30.1150.10">
    <property type="match status" value="1"/>
</dbReference>
<protein>
    <recommendedName>
        <fullName evidence="5">TonB C-terminal domain-containing protein</fullName>
    </recommendedName>
</protein>
<dbReference type="InterPro" id="IPR037682">
    <property type="entry name" value="TonB_C"/>
</dbReference>
<evidence type="ECO:0000256" key="1">
    <source>
        <dbReference type="ARBA" id="ARBA00004167"/>
    </source>
</evidence>
<dbReference type="GO" id="GO:0016020">
    <property type="term" value="C:membrane"/>
    <property type="evidence" value="ECO:0007669"/>
    <property type="project" value="UniProtKB-SubCell"/>
</dbReference>
<feature type="domain" description="TonB C-terminal" evidence="5">
    <location>
        <begin position="7"/>
        <end position="67"/>
    </location>
</feature>
<evidence type="ECO:0000259" key="5">
    <source>
        <dbReference type="Pfam" id="PF03544"/>
    </source>
</evidence>
<reference evidence="6" key="1">
    <citation type="submission" date="2019-08" db="EMBL/GenBank/DDBJ databases">
        <authorList>
            <person name="Kucharzyk K."/>
            <person name="Murdoch R.W."/>
            <person name="Higgins S."/>
            <person name="Loffler F."/>
        </authorList>
    </citation>
    <scope>NUCLEOTIDE SEQUENCE</scope>
</reference>
<dbReference type="SUPFAM" id="SSF74653">
    <property type="entry name" value="TolA/TonB C-terminal domain"/>
    <property type="match status" value="1"/>
</dbReference>
<keyword evidence="3" id="KW-1133">Transmembrane helix</keyword>
<proteinExistence type="predicted"/>
<gene>
    <name evidence="6" type="ORF">SDC9_173593</name>
</gene>
<accession>A0A645GK03</accession>
<dbReference type="Pfam" id="PF03544">
    <property type="entry name" value="TonB_C"/>
    <property type="match status" value="1"/>
</dbReference>
<keyword evidence="4" id="KW-0472">Membrane</keyword>
<evidence type="ECO:0000256" key="4">
    <source>
        <dbReference type="ARBA" id="ARBA00023136"/>
    </source>
</evidence>
<evidence type="ECO:0000256" key="3">
    <source>
        <dbReference type="ARBA" id="ARBA00022989"/>
    </source>
</evidence>
<comment type="subcellular location">
    <subcellularLocation>
        <location evidence="1">Membrane</location>
        <topology evidence="1">Single-pass membrane protein</topology>
    </subcellularLocation>
</comment>
<dbReference type="NCBIfam" id="TIGR01352">
    <property type="entry name" value="tonB_Cterm"/>
    <property type="match status" value="1"/>
</dbReference>
<organism evidence="6">
    <name type="scientific">bioreactor metagenome</name>
    <dbReference type="NCBI Taxonomy" id="1076179"/>
    <lineage>
        <taxon>unclassified sequences</taxon>
        <taxon>metagenomes</taxon>
        <taxon>ecological metagenomes</taxon>
    </lineage>
</organism>
<dbReference type="EMBL" id="VSSQ01075609">
    <property type="protein sequence ID" value="MPN26169.1"/>
    <property type="molecule type" value="Genomic_DNA"/>
</dbReference>
<sequence length="74" mass="8165">MQGKVPVVVSILIDKNGKATLNNISKSSNDTEIDNEALRVAKIICQYEFVPASHRGEKVNALFPVVFLRNDIVP</sequence>
<dbReference type="GO" id="GO:0055085">
    <property type="term" value="P:transmembrane transport"/>
    <property type="evidence" value="ECO:0007669"/>
    <property type="project" value="InterPro"/>
</dbReference>